<keyword evidence="11 14" id="KW-0255">Endonuclease</keyword>
<dbReference type="STRING" id="1234409.C683_0671"/>
<dbReference type="EC" id="3.1.26.4" evidence="6 14"/>
<dbReference type="GO" id="GO:0030145">
    <property type="term" value="F:manganese ion binding"/>
    <property type="evidence" value="ECO:0007669"/>
    <property type="project" value="UniProtKB-UniRule"/>
</dbReference>
<keyword evidence="19" id="KW-1185">Reference proteome</keyword>
<feature type="binding site" evidence="14 15">
    <location>
        <position position="76"/>
    </location>
    <ligand>
        <name>a divalent metal cation</name>
        <dbReference type="ChEBI" id="CHEBI:60240"/>
    </ligand>
</feature>
<dbReference type="HAMAP" id="MF_00052_B">
    <property type="entry name" value="RNase_HII_B"/>
    <property type="match status" value="1"/>
</dbReference>
<dbReference type="RefSeq" id="WP_009490014.1">
    <property type="nucleotide sequence ID" value="NZ_AMYT01000017.1"/>
</dbReference>
<evidence type="ECO:0000256" key="12">
    <source>
        <dbReference type="ARBA" id="ARBA00022801"/>
    </source>
</evidence>
<dbReference type="InterPro" id="IPR012337">
    <property type="entry name" value="RNaseH-like_sf"/>
</dbReference>
<dbReference type="Gene3D" id="3.30.420.10">
    <property type="entry name" value="Ribonuclease H-like superfamily/Ribonuclease H"/>
    <property type="match status" value="1"/>
</dbReference>
<dbReference type="GO" id="GO:0032299">
    <property type="term" value="C:ribonuclease H2 complex"/>
    <property type="evidence" value="ECO:0007669"/>
    <property type="project" value="TreeGrafter"/>
</dbReference>
<evidence type="ECO:0000256" key="2">
    <source>
        <dbReference type="ARBA" id="ARBA00001946"/>
    </source>
</evidence>
<evidence type="ECO:0000256" key="10">
    <source>
        <dbReference type="ARBA" id="ARBA00022723"/>
    </source>
</evidence>
<evidence type="ECO:0000313" key="19">
    <source>
        <dbReference type="Proteomes" id="UP000016057"/>
    </source>
</evidence>
<evidence type="ECO:0000256" key="3">
    <source>
        <dbReference type="ARBA" id="ARBA00004065"/>
    </source>
</evidence>
<proteinExistence type="inferred from homology"/>
<evidence type="ECO:0000259" key="17">
    <source>
        <dbReference type="PROSITE" id="PS51975"/>
    </source>
</evidence>
<dbReference type="InterPro" id="IPR001352">
    <property type="entry name" value="RNase_HII/HIII"/>
</dbReference>
<evidence type="ECO:0000256" key="7">
    <source>
        <dbReference type="ARBA" id="ARBA00019179"/>
    </source>
</evidence>
<keyword evidence="13 14" id="KW-0464">Manganese</keyword>
<evidence type="ECO:0000256" key="15">
    <source>
        <dbReference type="PROSITE-ProRule" id="PRU01319"/>
    </source>
</evidence>
<dbReference type="InterPro" id="IPR022898">
    <property type="entry name" value="RNase_HII"/>
</dbReference>
<dbReference type="CDD" id="cd07182">
    <property type="entry name" value="RNase_HII_bacteria_HII_like"/>
    <property type="match status" value="1"/>
</dbReference>
<dbReference type="OrthoDB" id="9803420at2"/>
<keyword evidence="9 14" id="KW-0540">Nuclease</keyword>
<protein>
    <recommendedName>
        <fullName evidence="7 14">Ribonuclease HII</fullName>
        <shortName evidence="14">RNase HII</shortName>
        <ecNumber evidence="6 14">3.1.26.4</ecNumber>
    </recommendedName>
</protein>
<comment type="cofactor">
    <cofactor evidence="14 15">
        <name>Mn(2+)</name>
        <dbReference type="ChEBI" id="CHEBI:29035"/>
    </cofactor>
    <cofactor evidence="14 15">
        <name>Mg(2+)</name>
        <dbReference type="ChEBI" id="CHEBI:18420"/>
    </cofactor>
    <text evidence="14 15">Manganese or magnesium. Binds 1 divalent metal ion per monomer in the absence of substrate. May bind a second metal ion after substrate binding.</text>
</comment>
<evidence type="ECO:0000256" key="16">
    <source>
        <dbReference type="RuleBase" id="RU003515"/>
    </source>
</evidence>
<name>K8Z8X2_9ENTE</name>
<feature type="binding site" evidence="14 15">
    <location>
        <position position="77"/>
    </location>
    <ligand>
        <name>a divalent metal cation</name>
        <dbReference type="ChEBI" id="CHEBI:60240"/>
    </ligand>
</feature>
<dbReference type="SUPFAM" id="SSF53098">
    <property type="entry name" value="Ribonuclease H-like"/>
    <property type="match status" value="1"/>
</dbReference>
<dbReference type="GO" id="GO:0004523">
    <property type="term" value="F:RNA-DNA hybrid ribonuclease activity"/>
    <property type="evidence" value="ECO:0007669"/>
    <property type="project" value="UniProtKB-UniRule"/>
</dbReference>
<comment type="similarity">
    <text evidence="5 14 16">Belongs to the RNase HII family.</text>
</comment>
<keyword evidence="8 14" id="KW-0963">Cytoplasm</keyword>
<comment type="catalytic activity">
    <reaction evidence="1 14 15 16">
        <text>Endonucleolytic cleavage to 5'-phosphomonoester.</text>
        <dbReference type="EC" id="3.1.26.4"/>
    </reaction>
</comment>
<dbReference type="NCBIfam" id="NF000594">
    <property type="entry name" value="PRK00015.1-1"/>
    <property type="match status" value="1"/>
</dbReference>
<dbReference type="GO" id="GO:0043137">
    <property type="term" value="P:DNA replication, removal of RNA primer"/>
    <property type="evidence" value="ECO:0007669"/>
    <property type="project" value="TreeGrafter"/>
</dbReference>
<comment type="function">
    <text evidence="3 14 16">Endonuclease that specifically degrades the RNA of RNA-DNA hybrids.</text>
</comment>
<comment type="cofactor">
    <cofactor evidence="2">
        <name>Mg(2+)</name>
        <dbReference type="ChEBI" id="CHEBI:18420"/>
    </cofactor>
</comment>
<evidence type="ECO:0000256" key="1">
    <source>
        <dbReference type="ARBA" id="ARBA00000077"/>
    </source>
</evidence>
<evidence type="ECO:0000256" key="14">
    <source>
        <dbReference type="HAMAP-Rule" id="MF_00052"/>
    </source>
</evidence>
<feature type="binding site" evidence="14 15">
    <location>
        <position position="168"/>
    </location>
    <ligand>
        <name>a divalent metal cation</name>
        <dbReference type="ChEBI" id="CHEBI:60240"/>
    </ligand>
</feature>
<comment type="subcellular location">
    <subcellularLocation>
        <location evidence="4 14">Cytoplasm</location>
    </subcellularLocation>
</comment>
<keyword evidence="12 14" id="KW-0378">Hydrolase</keyword>
<dbReference type="PANTHER" id="PTHR10954">
    <property type="entry name" value="RIBONUCLEASE H2 SUBUNIT A"/>
    <property type="match status" value="1"/>
</dbReference>
<dbReference type="AlphaFoldDB" id="K8Z8X2"/>
<evidence type="ECO:0000256" key="8">
    <source>
        <dbReference type="ARBA" id="ARBA00022490"/>
    </source>
</evidence>
<evidence type="ECO:0000256" key="5">
    <source>
        <dbReference type="ARBA" id="ARBA00007383"/>
    </source>
</evidence>
<dbReference type="Proteomes" id="UP000016057">
    <property type="component" value="Unassembled WGS sequence"/>
</dbReference>
<sequence>MKTIKEVKEYLAQCTSLDDPELILFKEDQRKGVQQELQRFYKRWQKREEQHQKFLERQKYERSLRTQGYTKIAGIDEVGRGPLAGPVVAAAVILPEDCTIEELNDSKQLSEKKREELFLAIQKEAIGIGVGICSPEEIDEYNIYEATKIAMQRAIAQLKEQPDCLLLDAMELPLEIPQQSLIKGDAKSISIAAASIVAKCIRDGQMKEYAKEYPYYDFEHNMGYGTKNHLKGLENHGICDLHRKSFEPIKSMVEKG</sequence>
<dbReference type="GO" id="GO:0006298">
    <property type="term" value="P:mismatch repair"/>
    <property type="evidence" value="ECO:0007669"/>
    <property type="project" value="TreeGrafter"/>
</dbReference>
<feature type="domain" description="RNase H type-2" evidence="17">
    <location>
        <begin position="70"/>
        <end position="256"/>
    </location>
</feature>
<organism evidence="18 19">
    <name type="scientific">Catellicoccus marimammalium M35/04/3</name>
    <dbReference type="NCBI Taxonomy" id="1234409"/>
    <lineage>
        <taxon>Bacteria</taxon>
        <taxon>Bacillati</taxon>
        <taxon>Bacillota</taxon>
        <taxon>Bacilli</taxon>
        <taxon>Lactobacillales</taxon>
        <taxon>Enterococcaceae</taxon>
        <taxon>Catellicoccus</taxon>
    </lineage>
</organism>
<comment type="caution">
    <text evidence="18">The sequence shown here is derived from an EMBL/GenBank/DDBJ whole genome shotgun (WGS) entry which is preliminary data.</text>
</comment>
<evidence type="ECO:0000313" key="18">
    <source>
        <dbReference type="EMBL" id="EKU27340.1"/>
    </source>
</evidence>
<evidence type="ECO:0000256" key="11">
    <source>
        <dbReference type="ARBA" id="ARBA00022759"/>
    </source>
</evidence>
<evidence type="ECO:0000256" key="13">
    <source>
        <dbReference type="ARBA" id="ARBA00023211"/>
    </source>
</evidence>
<evidence type="ECO:0000256" key="4">
    <source>
        <dbReference type="ARBA" id="ARBA00004496"/>
    </source>
</evidence>
<evidence type="ECO:0000256" key="6">
    <source>
        <dbReference type="ARBA" id="ARBA00012180"/>
    </source>
</evidence>
<dbReference type="InterPro" id="IPR024567">
    <property type="entry name" value="RNase_HII/HIII_dom"/>
</dbReference>
<dbReference type="GO" id="GO:0005737">
    <property type="term" value="C:cytoplasm"/>
    <property type="evidence" value="ECO:0007669"/>
    <property type="project" value="UniProtKB-SubCell"/>
</dbReference>
<keyword evidence="10 14" id="KW-0479">Metal-binding</keyword>
<dbReference type="GO" id="GO:0003723">
    <property type="term" value="F:RNA binding"/>
    <property type="evidence" value="ECO:0007669"/>
    <property type="project" value="UniProtKB-UniRule"/>
</dbReference>
<dbReference type="PANTHER" id="PTHR10954:SF18">
    <property type="entry name" value="RIBONUCLEASE HII"/>
    <property type="match status" value="1"/>
</dbReference>
<dbReference type="Pfam" id="PF01351">
    <property type="entry name" value="RNase_HII"/>
    <property type="match status" value="1"/>
</dbReference>
<reference evidence="18 19" key="1">
    <citation type="journal article" date="2013" name="Genome Announc.">
        <title>Draft Genome Sequence of Catellicoccus marimammalium, a Novel Species Commonly Found in Gull Feces.</title>
        <authorList>
            <person name="Weigand M.R."/>
            <person name="Ryu H."/>
            <person name="Bozcek L."/>
            <person name="Konstantinidis K.T."/>
            <person name="Santo Domingo J.W."/>
        </authorList>
    </citation>
    <scope>NUCLEOTIDE SEQUENCE [LARGE SCALE GENOMIC DNA]</scope>
    <source>
        <strain evidence="18 19">M35/04/3</strain>
    </source>
</reference>
<dbReference type="PATRIC" id="fig|1234409.3.peg.622"/>
<dbReference type="InterPro" id="IPR036397">
    <property type="entry name" value="RNaseH_sf"/>
</dbReference>
<evidence type="ECO:0000256" key="9">
    <source>
        <dbReference type="ARBA" id="ARBA00022722"/>
    </source>
</evidence>
<dbReference type="EMBL" id="AMYT01000017">
    <property type="protein sequence ID" value="EKU27340.1"/>
    <property type="molecule type" value="Genomic_DNA"/>
</dbReference>
<gene>
    <name evidence="14" type="primary">rnhB</name>
    <name evidence="18" type="ORF">C683_0671</name>
</gene>
<accession>K8Z8X2</accession>
<dbReference type="eggNOG" id="COG0164">
    <property type="taxonomic scope" value="Bacteria"/>
</dbReference>
<dbReference type="PROSITE" id="PS51975">
    <property type="entry name" value="RNASE_H_2"/>
    <property type="match status" value="1"/>
</dbReference>
<dbReference type="NCBIfam" id="NF000595">
    <property type="entry name" value="PRK00015.1-3"/>
    <property type="match status" value="1"/>
</dbReference>
<dbReference type="FunFam" id="3.30.420.10:FF:000006">
    <property type="entry name" value="Ribonuclease HII"/>
    <property type="match status" value="1"/>
</dbReference>